<keyword evidence="2" id="KW-1185">Reference proteome</keyword>
<protein>
    <recommendedName>
        <fullName evidence="3">Lipoprotein</fullName>
    </recommendedName>
</protein>
<sequence length="121" mass="12939">MAGFGSTPALVRGAALTVLCLAMLAGCTEKDKEMTFDGVYFKTKAKAVDRKASVADFRVEVKDAGKSLDGARQAGAYEATRYCIENYGSSVIHWINGPEDAAEALVFDKGDLILRGVCQKP</sequence>
<evidence type="ECO:0000313" key="1">
    <source>
        <dbReference type="EMBL" id="MDK3016196.1"/>
    </source>
</evidence>
<reference evidence="1 2" key="1">
    <citation type="submission" date="2023-05" db="EMBL/GenBank/DDBJ databases">
        <title>Pseudodonghicola sp. nov.</title>
        <authorList>
            <person name="Huang J."/>
        </authorList>
    </citation>
    <scope>NUCLEOTIDE SEQUENCE [LARGE SCALE GENOMIC DNA]</scope>
    <source>
        <strain evidence="1 2">IC7</strain>
    </source>
</reference>
<dbReference type="EMBL" id="JASNJD010000001">
    <property type="protein sequence ID" value="MDK3016196.1"/>
    <property type="molecule type" value="Genomic_DNA"/>
</dbReference>
<accession>A0ABT7EV20</accession>
<organism evidence="1 2">
    <name type="scientific">Pseudodonghicola flavimaris</name>
    <dbReference type="NCBI Taxonomy" id="3050036"/>
    <lineage>
        <taxon>Bacteria</taxon>
        <taxon>Pseudomonadati</taxon>
        <taxon>Pseudomonadota</taxon>
        <taxon>Alphaproteobacteria</taxon>
        <taxon>Rhodobacterales</taxon>
        <taxon>Paracoccaceae</taxon>
        <taxon>Pseudodonghicola</taxon>
    </lineage>
</organism>
<proteinExistence type="predicted"/>
<comment type="caution">
    <text evidence="1">The sequence shown here is derived from an EMBL/GenBank/DDBJ whole genome shotgun (WGS) entry which is preliminary data.</text>
</comment>
<gene>
    <name evidence="1" type="ORF">QO033_00825</name>
</gene>
<dbReference type="Proteomes" id="UP001243757">
    <property type="component" value="Unassembled WGS sequence"/>
</dbReference>
<evidence type="ECO:0008006" key="3">
    <source>
        <dbReference type="Google" id="ProtNLM"/>
    </source>
</evidence>
<evidence type="ECO:0000313" key="2">
    <source>
        <dbReference type="Proteomes" id="UP001243757"/>
    </source>
</evidence>
<name>A0ABT7EV20_9RHOB</name>
<dbReference type="RefSeq" id="WP_284479018.1">
    <property type="nucleotide sequence ID" value="NZ_JASNJD010000001.1"/>
</dbReference>